<evidence type="ECO:0000256" key="1">
    <source>
        <dbReference type="SAM" id="Phobius"/>
    </source>
</evidence>
<dbReference type="Proteomes" id="UP000307602">
    <property type="component" value="Unassembled WGS sequence"/>
</dbReference>
<keyword evidence="1" id="KW-0812">Transmembrane</keyword>
<dbReference type="AlphaFoldDB" id="A0A4S1E0J9"/>
<evidence type="ECO:0000313" key="2">
    <source>
        <dbReference type="EMBL" id="TGV03428.1"/>
    </source>
</evidence>
<comment type="caution">
    <text evidence="2">The sequence shown here is derived from an EMBL/GenBank/DDBJ whole genome shotgun (WGS) entry which is preliminary data.</text>
</comment>
<keyword evidence="1" id="KW-0472">Membrane</keyword>
<dbReference type="EMBL" id="SRSO01000007">
    <property type="protein sequence ID" value="TGV03428.1"/>
    <property type="molecule type" value="Genomic_DNA"/>
</dbReference>
<organism evidence="2 3">
    <name type="scientific">Flavivirga rizhaonensis</name>
    <dbReference type="NCBI Taxonomy" id="2559571"/>
    <lineage>
        <taxon>Bacteria</taxon>
        <taxon>Pseudomonadati</taxon>
        <taxon>Bacteroidota</taxon>
        <taxon>Flavobacteriia</taxon>
        <taxon>Flavobacteriales</taxon>
        <taxon>Flavobacteriaceae</taxon>
        <taxon>Flavivirga</taxon>
    </lineage>
</organism>
<reference evidence="2 3" key="1">
    <citation type="submission" date="2019-04" db="EMBL/GenBank/DDBJ databases">
        <authorList>
            <person name="Liu A."/>
        </authorList>
    </citation>
    <scope>NUCLEOTIDE SEQUENCE [LARGE SCALE GENOMIC DNA]</scope>
    <source>
        <strain evidence="2 3">RZ03</strain>
    </source>
</reference>
<evidence type="ECO:0000313" key="3">
    <source>
        <dbReference type="Proteomes" id="UP000307602"/>
    </source>
</evidence>
<keyword evidence="1" id="KW-1133">Transmembrane helix</keyword>
<keyword evidence="3" id="KW-1185">Reference proteome</keyword>
<gene>
    <name evidence="2" type="ORF">EM932_07080</name>
</gene>
<sequence length="206" mass="24324">MKKISYILIIILFIFNVVLLFNINNNVEEDKKNKEYLTSLQSFYDDKFIVEKQNESLKLDKNLKLLTIEGDTILVKDIFKSNKIVLKYSLFNCEACIQAEYKILAEFNSVIMDQVCIIAYYDRVRDLIGDYSKLKQIGLDKIPMYLIQNDKFGIPIDEQNTPYYFQINSDLMMSNFFIPIKEKPKLSEYYLKFGLKNFFSNDALKK</sequence>
<dbReference type="RefSeq" id="WP_135876482.1">
    <property type="nucleotide sequence ID" value="NZ_SRSO01000007.1"/>
</dbReference>
<name>A0A4S1E0J9_9FLAO</name>
<protein>
    <recommendedName>
        <fullName evidence="4">Redoxin domain-containing protein</fullName>
    </recommendedName>
</protein>
<dbReference type="OrthoDB" id="1443425at2"/>
<accession>A0A4S1E0J9</accession>
<proteinExistence type="predicted"/>
<feature type="transmembrane region" description="Helical" evidence="1">
    <location>
        <begin position="6"/>
        <end position="24"/>
    </location>
</feature>
<evidence type="ECO:0008006" key="4">
    <source>
        <dbReference type="Google" id="ProtNLM"/>
    </source>
</evidence>